<dbReference type="EMBL" id="JABWDY010038759">
    <property type="protein sequence ID" value="KAF5179442.1"/>
    <property type="molecule type" value="Genomic_DNA"/>
</dbReference>
<dbReference type="Gene3D" id="3.90.226.10">
    <property type="entry name" value="2-enoyl-CoA Hydratase, Chain A, domain 1"/>
    <property type="match status" value="1"/>
</dbReference>
<dbReference type="InterPro" id="IPR029045">
    <property type="entry name" value="ClpP/crotonase-like_dom_sf"/>
</dbReference>
<sequence>MVNEFKLVVADFISLPLPTIACITGHAAAAGFMLAISHDYLIMRKGRGVLYMSEIDIGMTFPDYFMDLMREKLHSPKNIRNICLHAMKIKAEDGIKMGIIDEAYDSSEECMEAALKIGEKLGLRKWNGEVYGEIRKNSLKGLLPVLGLVNREVVVARL</sequence>
<dbReference type="Pfam" id="PF00378">
    <property type="entry name" value="ECH_1"/>
    <property type="match status" value="1"/>
</dbReference>
<reference evidence="2 3" key="1">
    <citation type="submission" date="2020-06" db="EMBL/GenBank/DDBJ databases">
        <title>Transcriptomic and genomic resources for Thalictrum thalictroides and T. hernandezii: Facilitating candidate gene discovery in an emerging model plant lineage.</title>
        <authorList>
            <person name="Arias T."/>
            <person name="Riano-Pachon D.M."/>
            <person name="Di Stilio V.S."/>
        </authorList>
    </citation>
    <scope>NUCLEOTIDE SEQUENCE [LARGE SCALE GENOMIC DNA]</scope>
    <source>
        <strain evidence="3">cv. WT478/WT964</strain>
        <tissue evidence="2">Leaves</tissue>
    </source>
</reference>
<comment type="caution">
    <text evidence="2">The sequence shown here is derived from an EMBL/GenBank/DDBJ whole genome shotgun (WGS) entry which is preliminary data.</text>
</comment>
<protein>
    <submittedName>
        <fullName evidence="2">Enoyl-coa delta isomerase</fullName>
    </submittedName>
</protein>
<dbReference type="SUPFAM" id="SSF52096">
    <property type="entry name" value="ClpP/crotonase"/>
    <property type="match status" value="1"/>
</dbReference>
<dbReference type="Proteomes" id="UP000554482">
    <property type="component" value="Unassembled WGS sequence"/>
</dbReference>
<gene>
    <name evidence="2" type="ORF">FRX31_030970</name>
</gene>
<keyword evidence="1" id="KW-1133">Transmembrane helix</keyword>
<accession>A0A7J6V4X8</accession>
<dbReference type="CDD" id="cd06558">
    <property type="entry name" value="crotonase-like"/>
    <property type="match status" value="1"/>
</dbReference>
<dbReference type="OrthoDB" id="410701at2759"/>
<proteinExistence type="predicted"/>
<evidence type="ECO:0000256" key="1">
    <source>
        <dbReference type="SAM" id="Phobius"/>
    </source>
</evidence>
<dbReference type="GO" id="GO:0004165">
    <property type="term" value="F:delta(3)-delta(2)-enoyl-CoA isomerase activity"/>
    <property type="evidence" value="ECO:0007669"/>
    <property type="project" value="TreeGrafter"/>
</dbReference>
<feature type="transmembrane region" description="Helical" evidence="1">
    <location>
        <begin position="12"/>
        <end position="36"/>
    </location>
</feature>
<dbReference type="GO" id="GO:0006635">
    <property type="term" value="P:fatty acid beta-oxidation"/>
    <property type="evidence" value="ECO:0007669"/>
    <property type="project" value="TreeGrafter"/>
</dbReference>
<dbReference type="PANTHER" id="PTHR11941:SF75">
    <property type="entry name" value="ENOYL-COA HYDRATASE_ISOMERASE FAMILY PROTEIN"/>
    <property type="match status" value="1"/>
</dbReference>
<keyword evidence="1" id="KW-0472">Membrane</keyword>
<keyword evidence="2" id="KW-0413">Isomerase</keyword>
<dbReference type="AlphaFoldDB" id="A0A7J6V4X8"/>
<dbReference type="InterPro" id="IPR001753">
    <property type="entry name" value="Enoyl-CoA_hydra/iso"/>
</dbReference>
<name>A0A7J6V4X8_THATH</name>
<dbReference type="PANTHER" id="PTHR11941">
    <property type="entry name" value="ENOYL-COA HYDRATASE-RELATED"/>
    <property type="match status" value="1"/>
</dbReference>
<evidence type="ECO:0000313" key="2">
    <source>
        <dbReference type="EMBL" id="KAF5179442.1"/>
    </source>
</evidence>
<organism evidence="2 3">
    <name type="scientific">Thalictrum thalictroides</name>
    <name type="common">Rue-anemone</name>
    <name type="synonym">Anemone thalictroides</name>
    <dbReference type="NCBI Taxonomy" id="46969"/>
    <lineage>
        <taxon>Eukaryota</taxon>
        <taxon>Viridiplantae</taxon>
        <taxon>Streptophyta</taxon>
        <taxon>Embryophyta</taxon>
        <taxon>Tracheophyta</taxon>
        <taxon>Spermatophyta</taxon>
        <taxon>Magnoliopsida</taxon>
        <taxon>Ranunculales</taxon>
        <taxon>Ranunculaceae</taxon>
        <taxon>Thalictroideae</taxon>
        <taxon>Thalictrum</taxon>
    </lineage>
</organism>
<keyword evidence="3" id="KW-1185">Reference proteome</keyword>
<keyword evidence="1" id="KW-0812">Transmembrane</keyword>
<evidence type="ECO:0000313" key="3">
    <source>
        <dbReference type="Proteomes" id="UP000554482"/>
    </source>
</evidence>
<dbReference type="GO" id="GO:0005777">
    <property type="term" value="C:peroxisome"/>
    <property type="evidence" value="ECO:0007669"/>
    <property type="project" value="TreeGrafter"/>
</dbReference>